<keyword evidence="3" id="KW-1185">Reference proteome</keyword>
<dbReference type="EMBL" id="MZGW01000010">
    <property type="protein sequence ID" value="OPJ54927.1"/>
    <property type="molecule type" value="Genomic_DNA"/>
</dbReference>
<dbReference type="AlphaFoldDB" id="A0A1V4I5T1"/>
<dbReference type="RefSeq" id="WP_079413420.1">
    <property type="nucleotide sequence ID" value="NZ_MZGW01000010.1"/>
</dbReference>
<dbReference type="Proteomes" id="UP000190140">
    <property type="component" value="Unassembled WGS sequence"/>
</dbReference>
<protein>
    <recommendedName>
        <fullName evidence="4">GDYXXLXY protein</fullName>
    </recommendedName>
</protein>
<dbReference type="STRING" id="29349.CLOTH_18920"/>
<gene>
    <name evidence="2" type="ORF">CLOTH_18920</name>
</gene>
<keyword evidence="1" id="KW-1133">Transmembrane helix</keyword>
<dbReference type="OrthoDB" id="4868247at2"/>
<keyword evidence="1" id="KW-0812">Transmembrane</keyword>
<reference evidence="2 3" key="1">
    <citation type="submission" date="2017-03" db="EMBL/GenBank/DDBJ databases">
        <title>Genome sequence of Clostridium thermoalcaliphilum DSM 7309.</title>
        <authorList>
            <person name="Poehlein A."/>
            <person name="Daniel R."/>
        </authorList>
    </citation>
    <scope>NUCLEOTIDE SEQUENCE [LARGE SCALE GENOMIC DNA]</scope>
    <source>
        <strain evidence="2 3">DSM 7309</strain>
    </source>
</reference>
<name>A0A1V4I5T1_9FIRM</name>
<keyword evidence="1" id="KW-0472">Membrane</keyword>
<feature type="transmembrane region" description="Helical" evidence="1">
    <location>
        <begin position="7"/>
        <end position="30"/>
    </location>
</feature>
<evidence type="ECO:0008006" key="4">
    <source>
        <dbReference type="Google" id="ProtNLM"/>
    </source>
</evidence>
<evidence type="ECO:0000256" key="1">
    <source>
        <dbReference type="SAM" id="Phobius"/>
    </source>
</evidence>
<sequence>MSNIKRYILVGILPIIILVSMTITPLNTYLNGVEIVIETMPYDPRDVFRGDHVVLNYKINEVDLDKLPAEFRNIDDINWHTMRNKKLYTVLVKKGDFYEVDYVTFEKPKNKLFLNARYQYPIWNYEDTKDKPELKGAFLSYNLDKYFVPENTGRRLEDLSVRGKLKAKVKVLNGYSLLVDIF</sequence>
<accession>A0A1V4I5T1</accession>
<evidence type="ECO:0000313" key="2">
    <source>
        <dbReference type="EMBL" id="OPJ54927.1"/>
    </source>
</evidence>
<evidence type="ECO:0000313" key="3">
    <source>
        <dbReference type="Proteomes" id="UP000190140"/>
    </source>
</evidence>
<dbReference type="InterPro" id="IPR025833">
    <property type="entry name" value="GDYXXLXY"/>
</dbReference>
<comment type="caution">
    <text evidence="2">The sequence shown here is derived from an EMBL/GenBank/DDBJ whole genome shotgun (WGS) entry which is preliminary data.</text>
</comment>
<proteinExistence type="predicted"/>
<dbReference type="Pfam" id="PF14345">
    <property type="entry name" value="GDYXXLXY"/>
    <property type="match status" value="1"/>
</dbReference>
<organism evidence="2 3">
    <name type="scientific">Alkalithermobacter paradoxus</name>
    <dbReference type="NCBI Taxonomy" id="29349"/>
    <lineage>
        <taxon>Bacteria</taxon>
        <taxon>Bacillati</taxon>
        <taxon>Bacillota</taxon>
        <taxon>Clostridia</taxon>
        <taxon>Peptostreptococcales</taxon>
        <taxon>Tepidibacteraceae</taxon>
        <taxon>Alkalithermobacter</taxon>
    </lineage>
</organism>